<evidence type="ECO:0000256" key="6">
    <source>
        <dbReference type="SAM" id="Phobius"/>
    </source>
</evidence>
<organism evidence="7 8">
    <name type="scientific">Candidatus Rhodobacter oscarellae</name>
    <dbReference type="NCBI Taxonomy" id="1675527"/>
    <lineage>
        <taxon>Bacteria</taxon>
        <taxon>Pseudomonadati</taxon>
        <taxon>Pseudomonadota</taxon>
        <taxon>Alphaproteobacteria</taxon>
        <taxon>Rhodobacterales</taxon>
        <taxon>Rhodobacter group</taxon>
        <taxon>Rhodobacter</taxon>
    </lineage>
</organism>
<dbReference type="EMBL" id="LFTY01000002">
    <property type="protein sequence ID" value="KMW58665.1"/>
    <property type="molecule type" value="Genomic_DNA"/>
</dbReference>
<keyword evidence="2" id="KW-1003">Cell membrane</keyword>
<gene>
    <name evidence="7" type="ORF">AIOL_003644</name>
</gene>
<dbReference type="Proteomes" id="UP000037178">
    <property type="component" value="Unassembled WGS sequence"/>
</dbReference>
<accession>A0A0J9E7C8</accession>
<dbReference type="Pfam" id="PF02653">
    <property type="entry name" value="BPD_transp_2"/>
    <property type="match status" value="1"/>
</dbReference>
<dbReference type="PANTHER" id="PTHR43370">
    <property type="entry name" value="SUGAR ABC TRANSPORTER INTEGRAL MEMBRANE PROTEIN-RELATED"/>
    <property type="match status" value="1"/>
</dbReference>
<feature type="transmembrane region" description="Helical" evidence="6">
    <location>
        <begin position="91"/>
        <end position="110"/>
    </location>
</feature>
<feature type="transmembrane region" description="Helical" evidence="6">
    <location>
        <begin position="270"/>
        <end position="288"/>
    </location>
</feature>
<dbReference type="OrthoDB" id="9792579at2"/>
<evidence type="ECO:0000256" key="4">
    <source>
        <dbReference type="ARBA" id="ARBA00022989"/>
    </source>
</evidence>
<evidence type="ECO:0000256" key="1">
    <source>
        <dbReference type="ARBA" id="ARBA00004651"/>
    </source>
</evidence>
<dbReference type="InterPro" id="IPR001851">
    <property type="entry name" value="ABC_transp_permease"/>
</dbReference>
<feature type="transmembrane region" description="Helical" evidence="6">
    <location>
        <begin position="218"/>
        <end position="236"/>
    </location>
</feature>
<comment type="caution">
    <text evidence="7">The sequence shown here is derived from an EMBL/GenBank/DDBJ whole genome shotgun (WGS) entry which is preliminary data.</text>
</comment>
<protein>
    <submittedName>
        <fullName evidence="7">Nucleoside ABC transporter, permease protein 2</fullName>
    </submittedName>
</protein>
<evidence type="ECO:0000256" key="3">
    <source>
        <dbReference type="ARBA" id="ARBA00022692"/>
    </source>
</evidence>
<feature type="transmembrane region" description="Helical" evidence="6">
    <location>
        <begin position="141"/>
        <end position="157"/>
    </location>
</feature>
<evidence type="ECO:0000313" key="8">
    <source>
        <dbReference type="Proteomes" id="UP000037178"/>
    </source>
</evidence>
<evidence type="ECO:0000256" key="5">
    <source>
        <dbReference type="ARBA" id="ARBA00023136"/>
    </source>
</evidence>
<dbReference type="CDD" id="cd06580">
    <property type="entry name" value="TM_PBP1_transp_TpRbsC_like"/>
    <property type="match status" value="1"/>
</dbReference>
<evidence type="ECO:0000313" key="7">
    <source>
        <dbReference type="EMBL" id="KMW58665.1"/>
    </source>
</evidence>
<dbReference type="STRING" id="1675527.AIOL_003644"/>
<feature type="transmembrane region" description="Helical" evidence="6">
    <location>
        <begin position="185"/>
        <end position="206"/>
    </location>
</feature>
<feature type="transmembrane region" description="Helical" evidence="6">
    <location>
        <begin position="61"/>
        <end position="84"/>
    </location>
</feature>
<keyword evidence="8" id="KW-1185">Reference proteome</keyword>
<dbReference type="AlphaFoldDB" id="A0A0J9E7C8"/>
<sequence>MDVLVFIVSGTLAAATALIFAAMGELVAEKSGVLNLGIEGMMATGAAMGFVAVSLSGSYTVGFVAAAVLGCLLSLVHAVLTLVFRADQTASGLAIGILGLGLSSAIGKSYEGRTVAGLPELNLGPLSDIPVIGEMFFQQDIMVYLSIALIFATWYVLTRTKLGLVIRAIGESPENAHALGLKVRLIRAGCVGFGGAMAGIGGAYMSTAYTPLWAEGMIAGRGWIVVALTVFGTWIVPRVAFGAYLFGSMSLLELSIQAFGWNIPSQAMSVLPYVVTIIMLAVISRNLAFIRLNSPASLGAVLKIS</sequence>
<reference evidence="7 8" key="1">
    <citation type="submission" date="2015-06" db="EMBL/GenBank/DDBJ databases">
        <title>Draft genome sequence of an Alphaproteobacteria species associated to the Mediterranean sponge Oscarella lobularis.</title>
        <authorList>
            <person name="Jourda C."/>
            <person name="Santini S."/>
            <person name="Claverie J.-M."/>
        </authorList>
    </citation>
    <scope>NUCLEOTIDE SEQUENCE [LARGE SCALE GENOMIC DNA]</scope>
    <source>
        <strain evidence="7">IGS</strain>
    </source>
</reference>
<dbReference type="PANTHER" id="PTHR43370:SF2">
    <property type="entry name" value="ABC TRANSPORTER PERMEASE PROTEIN"/>
    <property type="match status" value="1"/>
</dbReference>
<proteinExistence type="predicted"/>
<feature type="transmembrane region" description="Helical" evidence="6">
    <location>
        <begin position="243"/>
        <end position="264"/>
    </location>
</feature>
<evidence type="ECO:0000256" key="2">
    <source>
        <dbReference type="ARBA" id="ARBA00022475"/>
    </source>
</evidence>
<dbReference type="GO" id="GO:0005886">
    <property type="term" value="C:plasma membrane"/>
    <property type="evidence" value="ECO:0007669"/>
    <property type="project" value="UniProtKB-SubCell"/>
</dbReference>
<keyword evidence="3 6" id="KW-0812">Transmembrane</keyword>
<keyword evidence="5 6" id="KW-0472">Membrane</keyword>
<feature type="transmembrane region" description="Helical" evidence="6">
    <location>
        <begin position="36"/>
        <end position="55"/>
    </location>
</feature>
<dbReference type="GO" id="GO:0022857">
    <property type="term" value="F:transmembrane transporter activity"/>
    <property type="evidence" value="ECO:0007669"/>
    <property type="project" value="InterPro"/>
</dbReference>
<feature type="transmembrane region" description="Helical" evidence="6">
    <location>
        <begin position="6"/>
        <end position="24"/>
    </location>
</feature>
<keyword evidence="4 6" id="KW-1133">Transmembrane helix</keyword>
<comment type="subcellular location">
    <subcellularLocation>
        <location evidence="1">Cell membrane</location>
        <topology evidence="1">Multi-pass membrane protein</topology>
    </subcellularLocation>
</comment>
<name>A0A0J9E7C8_9RHOB</name>
<dbReference type="PATRIC" id="fig|1675527.3.peg.3815"/>